<accession>A0A192T537</accession>
<dbReference type="PANTHER" id="PTHR35008">
    <property type="entry name" value="BLL4482 PROTEIN-RELATED"/>
    <property type="match status" value="1"/>
</dbReference>
<evidence type="ECO:0000313" key="8">
    <source>
        <dbReference type="EMBL" id="QPK07607.1"/>
    </source>
</evidence>
<evidence type="ECO:0000256" key="1">
    <source>
        <dbReference type="ARBA" id="ARBA00022617"/>
    </source>
</evidence>
<dbReference type="GeneID" id="45956506"/>
<dbReference type="InterPro" id="IPR036909">
    <property type="entry name" value="Cyt_c-like_dom_sf"/>
</dbReference>
<feature type="chain" id="PRO_5044554044" evidence="5">
    <location>
        <begin position="24"/>
        <end position="175"/>
    </location>
</feature>
<keyword evidence="3 4" id="KW-0408">Iron</keyword>
<name>A0A192T537_9HYPH</name>
<evidence type="ECO:0000313" key="7">
    <source>
        <dbReference type="EMBL" id="ANL83905.1"/>
    </source>
</evidence>
<dbReference type="STRING" id="396.AMC85_CH01157"/>
<feature type="domain" description="Cytochrome c" evidence="6">
    <location>
        <begin position="28"/>
        <end position="140"/>
    </location>
</feature>
<reference evidence="7 9" key="1">
    <citation type="submission" date="2015-11" db="EMBL/GenBank/DDBJ databases">
        <title>The limits of bacterial species coexistence and the symbiotic plasmid transference in sympatric Rhizobium populations.</title>
        <authorList>
            <person name="Perez-Carrascal O.M."/>
            <person name="VanInsberghe D."/>
            <person name="Juarez S."/>
            <person name="Polz M.F."/>
            <person name="Vinuesa P."/>
            <person name="Gonzalez V."/>
        </authorList>
    </citation>
    <scope>NUCLEOTIDE SEQUENCE [LARGE SCALE GENOMIC DNA]</scope>
    <source>
        <strain evidence="7 9">N771</strain>
    </source>
</reference>
<dbReference type="EMBL" id="CP064931">
    <property type="protein sequence ID" value="QPK07607.1"/>
    <property type="molecule type" value="Genomic_DNA"/>
</dbReference>
<sequence>MFRLSVRLAFFAASALALQSSMAAADDAQVARGEYLVTIGGCNDCHTPGYFFGKPDSARFLGGSDVGFEIPGQGVFVGRNITPDKETGIGSWTREQIVTALQAGQRPDGRQLAPIMPWHALAQLTEEDVTAIAVFLQSLKPVSNQVPGPFQPGEKVSTFMFRILPPGETAAAAPN</sequence>
<evidence type="ECO:0000256" key="5">
    <source>
        <dbReference type="SAM" id="SignalP"/>
    </source>
</evidence>
<protein>
    <submittedName>
        <fullName evidence="8">Cytochrome c</fullName>
    </submittedName>
    <submittedName>
        <fullName evidence="7">Cytochrome-c domain-containing protein</fullName>
    </submittedName>
</protein>
<reference evidence="8 10" key="2">
    <citation type="submission" date="2020-11" db="EMBL/GenBank/DDBJ databases">
        <title>Indigenous Rhizobia Nodulating Common beans in Western Kenya.</title>
        <authorList>
            <person name="Wekesa C.S."/>
            <person name="Oelmueller R."/>
            <person name="Furch A.C."/>
        </authorList>
    </citation>
    <scope>NUCLEOTIDE SEQUENCE [LARGE SCALE GENOMIC DNA]</scope>
    <source>
        <strain evidence="10">BS3</strain>
        <strain evidence="8">S3</strain>
    </source>
</reference>
<dbReference type="PROSITE" id="PS51007">
    <property type="entry name" value="CYTC"/>
    <property type="match status" value="1"/>
</dbReference>
<evidence type="ECO:0000256" key="4">
    <source>
        <dbReference type="PROSITE-ProRule" id="PRU00433"/>
    </source>
</evidence>
<proteinExistence type="predicted"/>
<dbReference type="AlphaFoldDB" id="A0A192T537"/>
<keyword evidence="9" id="KW-1185">Reference proteome</keyword>
<dbReference type="InterPro" id="IPR051459">
    <property type="entry name" value="Cytochrome_c-type_DH"/>
</dbReference>
<dbReference type="RefSeq" id="WP_064824958.1">
    <property type="nucleotide sequence ID" value="NZ_CP013532.1"/>
</dbReference>
<dbReference type="Proteomes" id="UP000078551">
    <property type="component" value="Chromosome"/>
</dbReference>
<keyword evidence="5" id="KW-0732">Signal</keyword>
<dbReference type="Proteomes" id="UP000540266">
    <property type="component" value="Chromosome"/>
</dbReference>
<feature type="signal peptide" evidence="5">
    <location>
        <begin position="1"/>
        <end position="23"/>
    </location>
</feature>
<keyword evidence="1 4" id="KW-0349">Heme</keyword>
<keyword evidence="2 4" id="KW-0479">Metal-binding</keyword>
<organism evidence="8 10">
    <name type="scientific">Rhizobium phaseoli</name>
    <dbReference type="NCBI Taxonomy" id="396"/>
    <lineage>
        <taxon>Bacteria</taxon>
        <taxon>Pseudomonadati</taxon>
        <taxon>Pseudomonadota</taxon>
        <taxon>Alphaproteobacteria</taxon>
        <taxon>Hyphomicrobiales</taxon>
        <taxon>Rhizobiaceae</taxon>
        <taxon>Rhizobium/Agrobacterium group</taxon>
        <taxon>Rhizobium</taxon>
    </lineage>
</organism>
<dbReference type="GO" id="GO:0009055">
    <property type="term" value="F:electron transfer activity"/>
    <property type="evidence" value="ECO:0007669"/>
    <property type="project" value="InterPro"/>
</dbReference>
<evidence type="ECO:0000313" key="10">
    <source>
        <dbReference type="Proteomes" id="UP000540266"/>
    </source>
</evidence>
<dbReference type="SUPFAM" id="SSF46626">
    <property type="entry name" value="Cytochrome c"/>
    <property type="match status" value="1"/>
</dbReference>
<evidence type="ECO:0000259" key="6">
    <source>
        <dbReference type="PROSITE" id="PS51007"/>
    </source>
</evidence>
<dbReference type="Gene3D" id="1.10.760.10">
    <property type="entry name" value="Cytochrome c-like domain"/>
    <property type="match status" value="1"/>
</dbReference>
<evidence type="ECO:0000256" key="2">
    <source>
        <dbReference type="ARBA" id="ARBA00022723"/>
    </source>
</evidence>
<dbReference type="EMBL" id="CP013568">
    <property type="protein sequence ID" value="ANL83905.1"/>
    <property type="molecule type" value="Genomic_DNA"/>
</dbReference>
<evidence type="ECO:0000256" key="3">
    <source>
        <dbReference type="ARBA" id="ARBA00023004"/>
    </source>
</evidence>
<dbReference type="GO" id="GO:0020037">
    <property type="term" value="F:heme binding"/>
    <property type="evidence" value="ECO:0007669"/>
    <property type="project" value="InterPro"/>
</dbReference>
<gene>
    <name evidence="7" type="ORF">AMC81_CH01094</name>
    <name evidence="8" type="ORF">HER27_014090</name>
</gene>
<dbReference type="GO" id="GO:0046872">
    <property type="term" value="F:metal ion binding"/>
    <property type="evidence" value="ECO:0007669"/>
    <property type="project" value="UniProtKB-KW"/>
</dbReference>
<dbReference type="PANTHER" id="PTHR35008:SF4">
    <property type="entry name" value="BLL4482 PROTEIN"/>
    <property type="match status" value="1"/>
</dbReference>
<dbReference type="InterPro" id="IPR009056">
    <property type="entry name" value="Cyt_c-like_dom"/>
</dbReference>
<evidence type="ECO:0000313" key="9">
    <source>
        <dbReference type="Proteomes" id="UP000078551"/>
    </source>
</evidence>